<name>A0ABN3B050_9MICC</name>
<evidence type="ECO:0000259" key="1">
    <source>
        <dbReference type="Pfam" id="PF06662"/>
    </source>
</evidence>
<dbReference type="InterPro" id="IPR010598">
    <property type="entry name" value="C5-epim_C"/>
</dbReference>
<evidence type="ECO:0000313" key="2">
    <source>
        <dbReference type="EMBL" id="GAA2177660.1"/>
    </source>
</evidence>
<accession>A0ABN3B050</accession>
<sequence length="434" mass="48926">MTNELEVGLPPLQASRKAVWDYYRIEFLPSGYPGRRHDGELQAHPIYGPYVISDYVAQYRKTKDPVFLEAACKVADAAIGQMTAVKAGLVFMYDQAKTNVSSKKGVFYSGLTQSRYIEVLSKLMTLPGTERFSEPLHAVLASLTIPIKDGGVARWTRNGGLVIEEYPGAMPDLTLNGWTTATCIVMDFAKRNDDEQAREVFEKSVRGLEELVPLYDVPELANSRYRLTGPATFKLSAEDSDLEVFDCRIVIPGSGTYPANMEGDPAGKVLHGGPLAIRYGEAHTIAVSLSRLSWPDSNRLTMWIRSTQDGRLKLAIGEGAYDPLARAPRAKTYRDLQTVEVHKGWNIIDVEIPWRDAELIAYPTNFGKKITGRQFNQYHFIHIDTLGKIVAETGSEVLRQYHQKWEQYPTQWADIAEYQDERLMLDRFDAKKHK</sequence>
<feature type="domain" description="D-glucuronyl C5-epimerase C-terminal" evidence="1">
    <location>
        <begin position="91"/>
        <end position="227"/>
    </location>
</feature>
<evidence type="ECO:0000313" key="3">
    <source>
        <dbReference type="Proteomes" id="UP001500974"/>
    </source>
</evidence>
<protein>
    <recommendedName>
        <fullName evidence="1">D-glucuronyl C5-epimerase C-terminal domain-containing protein</fullName>
    </recommendedName>
</protein>
<organism evidence="2 3">
    <name type="scientific">Arthrobacter parietis</name>
    <dbReference type="NCBI Taxonomy" id="271434"/>
    <lineage>
        <taxon>Bacteria</taxon>
        <taxon>Bacillati</taxon>
        <taxon>Actinomycetota</taxon>
        <taxon>Actinomycetes</taxon>
        <taxon>Micrococcales</taxon>
        <taxon>Micrococcaceae</taxon>
        <taxon>Arthrobacter</taxon>
    </lineage>
</organism>
<reference evidence="2 3" key="1">
    <citation type="journal article" date="2019" name="Int. J. Syst. Evol. Microbiol.">
        <title>The Global Catalogue of Microorganisms (GCM) 10K type strain sequencing project: providing services to taxonomists for standard genome sequencing and annotation.</title>
        <authorList>
            <consortium name="The Broad Institute Genomics Platform"/>
            <consortium name="The Broad Institute Genome Sequencing Center for Infectious Disease"/>
            <person name="Wu L."/>
            <person name="Ma J."/>
        </authorList>
    </citation>
    <scope>NUCLEOTIDE SEQUENCE [LARGE SCALE GENOMIC DNA]</scope>
    <source>
        <strain evidence="2 3">JCM 14917</strain>
    </source>
</reference>
<keyword evidence="3" id="KW-1185">Reference proteome</keyword>
<dbReference type="EMBL" id="BAAAON010000006">
    <property type="protein sequence ID" value="GAA2177660.1"/>
    <property type="molecule type" value="Genomic_DNA"/>
</dbReference>
<dbReference type="Pfam" id="PF06662">
    <property type="entry name" value="C5-epim_C"/>
    <property type="match status" value="1"/>
</dbReference>
<proteinExistence type="predicted"/>
<dbReference type="Proteomes" id="UP001500974">
    <property type="component" value="Unassembled WGS sequence"/>
</dbReference>
<gene>
    <name evidence="2" type="ORF">GCM10009784_29120</name>
</gene>
<comment type="caution">
    <text evidence="2">The sequence shown here is derived from an EMBL/GenBank/DDBJ whole genome shotgun (WGS) entry which is preliminary data.</text>
</comment>